<dbReference type="CDD" id="cd02894">
    <property type="entry name" value="GGTase-II"/>
    <property type="match status" value="1"/>
</dbReference>
<keyword evidence="14" id="KW-1185">Reference proteome</keyword>
<evidence type="ECO:0000256" key="4">
    <source>
        <dbReference type="ARBA" id="ARBA00022602"/>
    </source>
</evidence>
<dbReference type="FunFam" id="1.50.10.20:FF:000012">
    <property type="entry name" value="Geranylgeranyl transferase type-2 subunit beta"/>
    <property type="match status" value="1"/>
</dbReference>
<dbReference type="FunCoup" id="A0A448YRF6">
    <property type="interactions" value="301"/>
</dbReference>
<evidence type="ECO:0000256" key="11">
    <source>
        <dbReference type="RuleBase" id="RU365076"/>
    </source>
</evidence>
<comment type="catalytic activity">
    <reaction evidence="9 11">
        <text>geranylgeranyl diphosphate + L-cysteinyl-[protein] = S-geranylgeranyl-L-cysteinyl-[protein] + diphosphate</text>
        <dbReference type="Rhea" id="RHEA:21240"/>
        <dbReference type="Rhea" id="RHEA-COMP:10131"/>
        <dbReference type="Rhea" id="RHEA-COMP:11537"/>
        <dbReference type="ChEBI" id="CHEBI:29950"/>
        <dbReference type="ChEBI" id="CHEBI:33019"/>
        <dbReference type="ChEBI" id="CHEBI:57533"/>
        <dbReference type="ChEBI" id="CHEBI:86021"/>
        <dbReference type="EC" id="2.5.1.60"/>
    </reaction>
</comment>
<keyword evidence="5 11" id="KW-0808">Transferase</keyword>
<dbReference type="STRING" id="13370.A0A448YRF6"/>
<dbReference type="EMBL" id="CAACVR010000045">
    <property type="protein sequence ID" value="VEU23492.1"/>
    <property type="molecule type" value="Genomic_DNA"/>
</dbReference>
<comment type="cofactor">
    <cofactor evidence="11">
        <name>Zn(2+)</name>
        <dbReference type="ChEBI" id="CHEBI:29105"/>
    </cofactor>
    <text evidence="11">Binds 1 zinc ion per subunit.</text>
</comment>
<dbReference type="GO" id="GO:0005968">
    <property type="term" value="C:Rab-protein geranylgeranyltransferase complex"/>
    <property type="evidence" value="ECO:0007669"/>
    <property type="project" value="UniProtKB-UniRule"/>
</dbReference>
<dbReference type="SUPFAM" id="SSF48239">
    <property type="entry name" value="Terpenoid cyclases/Protein prenyltransferases"/>
    <property type="match status" value="1"/>
</dbReference>
<dbReference type="AlphaFoldDB" id="A0A448YRF6"/>
<accession>A0A448YRF6</accession>
<evidence type="ECO:0000256" key="10">
    <source>
        <dbReference type="ARBA" id="ARBA00069127"/>
    </source>
</evidence>
<organism evidence="13 14">
    <name type="scientific">Brettanomyces naardenensis</name>
    <name type="common">Yeast</name>
    <dbReference type="NCBI Taxonomy" id="13370"/>
    <lineage>
        <taxon>Eukaryota</taxon>
        <taxon>Fungi</taxon>
        <taxon>Dikarya</taxon>
        <taxon>Ascomycota</taxon>
        <taxon>Saccharomycotina</taxon>
        <taxon>Pichiomycetes</taxon>
        <taxon>Pichiales</taxon>
        <taxon>Pichiaceae</taxon>
        <taxon>Brettanomyces</taxon>
    </lineage>
</organism>
<dbReference type="EC" id="2.5.1.60" evidence="3 11"/>
<evidence type="ECO:0000259" key="12">
    <source>
        <dbReference type="Pfam" id="PF00432"/>
    </source>
</evidence>
<evidence type="ECO:0000256" key="5">
    <source>
        <dbReference type="ARBA" id="ARBA00022679"/>
    </source>
</evidence>
<feature type="domain" description="Prenyltransferase alpha-alpha toroid" evidence="12">
    <location>
        <begin position="9"/>
        <end position="307"/>
    </location>
</feature>
<gene>
    <name evidence="13" type="ORF">BRENAR_LOCUS4222</name>
</gene>
<evidence type="ECO:0000313" key="13">
    <source>
        <dbReference type="EMBL" id="VEU23492.1"/>
    </source>
</evidence>
<evidence type="ECO:0000313" key="14">
    <source>
        <dbReference type="Proteomes" id="UP000290900"/>
    </source>
</evidence>
<sequence>MEPQQFLGDLHVEYIKNLFRKPVYIEHWMAEHLKMNALYWGIGALFLMHHNAEFEKEDVVSFILECYDTRSGGFGSAPRHDAHLLSTLSALQVLKLYDALDAVSAEKRSLTVQFIKGLQLPDGSFEGDRFGEVDTRFVYTAIQSLAILEELTPEIVDPAVNFILRCQNFDSSFGMVPGAESHSAQAFTCLGTLAICHALDKLQNVETLEWWLSDRQVANGGLNGRPEKLPDVCYSWWVLSCLGILDKLNYVDSEKLTHFILSSQNSESGGISDRAGNECDVYHTFFGLAGLSLLGKENLEPIDPIYGLPVNVTKTIKKYPYN</sequence>
<dbReference type="InterPro" id="IPR026873">
    <property type="entry name" value="Ptb1"/>
</dbReference>
<protein>
    <recommendedName>
        <fullName evidence="10 11">Geranylgeranyl transferase type-2 subunit beta</fullName>
        <ecNumber evidence="3 11">2.5.1.60</ecNumber>
    </recommendedName>
</protein>
<dbReference type="GO" id="GO:0004663">
    <property type="term" value="F:Rab geranylgeranyltransferase activity"/>
    <property type="evidence" value="ECO:0007669"/>
    <property type="project" value="UniProtKB-UniRule"/>
</dbReference>
<dbReference type="InterPro" id="IPR001330">
    <property type="entry name" value="Prenyltrans"/>
</dbReference>
<dbReference type="InterPro" id="IPR008930">
    <property type="entry name" value="Terpenoid_cyclase/PrenylTrfase"/>
</dbReference>
<evidence type="ECO:0000256" key="6">
    <source>
        <dbReference type="ARBA" id="ARBA00022723"/>
    </source>
</evidence>
<reference evidence="13 14" key="1">
    <citation type="submission" date="2018-12" db="EMBL/GenBank/DDBJ databases">
        <authorList>
            <person name="Tiukova I."/>
            <person name="Dainat J."/>
        </authorList>
    </citation>
    <scope>NUCLEOTIDE SEQUENCE [LARGE SCALE GENOMIC DNA]</scope>
</reference>
<dbReference type="InterPro" id="IPR045089">
    <property type="entry name" value="PGGT1B-like"/>
</dbReference>
<evidence type="ECO:0000256" key="9">
    <source>
        <dbReference type="ARBA" id="ARBA00047658"/>
    </source>
</evidence>
<keyword evidence="6 11" id="KW-0479">Metal-binding</keyword>
<evidence type="ECO:0000256" key="3">
    <source>
        <dbReference type="ARBA" id="ARBA00012656"/>
    </source>
</evidence>
<comment type="similarity">
    <text evidence="1 11">Belongs to the protein prenyltransferase subunit beta family.</text>
</comment>
<dbReference type="Proteomes" id="UP000290900">
    <property type="component" value="Unassembled WGS sequence"/>
</dbReference>
<dbReference type="PANTHER" id="PTHR11774:SF11">
    <property type="entry name" value="GERANYLGERANYL TRANSFERASE TYPE-2 SUBUNIT BETA"/>
    <property type="match status" value="1"/>
</dbReference>
<keyword evidence="7" id="KW-0677">Repeat</keyword>
<dbReference type="PANTHER" id="PTHR11774">
    <property type="entry name" value="GERANYLGERANYL TRANSFERASE TYPE BETA SUBUNIT"/>
    <property type="match status" value="1"/>
</dbReference>
<keyword evidence="4 11" id="KW-0637">Prenyltransferase</keyword>
<dbReference type="Gene3D" id="1.50.10.20">
    <property type="match status" value="1"/>
</dbReference>
<evidence type="ECO:0000256" key="2">
    <source>
        <dbReference type="ARBA" id="ARBA00011355"/>
    </source>
</evidence>
<dbReference type="InParanoid" id="A0A448YRF6"/>
<evidence type="ECO:0000256" key="7">
    <source>
        <dbReference type="ARBA" id="ARBA00022737"/>
    </source>
</evidence>
<evidence type="ECO:0000256" key="1">
    <source>
        <dbReference type="ARBA" id="ARBA00010497"/>
    </source>
</evidence>
<dbReference type="GO" id="GO:0072657">
    <property type="term" value="P:protein localization to membrane"/>
    <property type="evidence" value="ECO:0007669"/>
    <property type="project" value="UniProtKB-ARBA"/>
</dbReference>
<dbReference type="GO" id="GO:0046872">
    <property type="term" value="F:metal ion binding"/>
    <property type="evidence" value="ECO:0007669"/>
    <property type="project" value="UniProtKB-KW"/>
</dbReference>
<dbReference type="Pfam" id="PF00432">
    <property type="entry name" value="Prenyltrans"/>
    <property type="match status" value="1"/>
</dbReference>
<name>A0A448YRF6_BRENA</name>
<evidence type="ECO:0000256" key="8">
    <source>
        <dbReference type="ARBA" id="ARBA00022833"/>
    </source>
</evidence>
<proteinExistence type="inferred from homology"/>
<keyword evidence="8 11" id="KW-0862">Zinc</keyword>
<comment type="function">
    <text evidence="11">Catalyzes the transfer of a geranylgeranyl moiety from geranylgeranyl diphosphate to both cysteines of proteins with the C-terminal sequence -XXCC, -XCXC and -CCXX.</text>
</comment>
<dbReference type="OrthoDB" id="5428259at2759"/>
<comment type="subunit">
    <text evidence="2">Heterodimer of an alpha and a beta subunit.</text>
</comment>